<comment type="caution">
    <text evidence="1">The sequence shown here is derived from an EMBL/GenBank/DDBJ whole genome shotgun (WGS) entry which is preliminary data.</text>
</comment>
<protein>
    <submittedName>
        <fullName evidence="1">Uncharacterized protein</fullName>
    </submittedName>
</protein>
<gene>
    <name evidence="1" type="ORF">O6H91_01G003800</name>
</gene>
<evidence type="ECO:0000313" key="1">
    <source>
        <dbReference type="EMBL" id="KAJ7567722.1"/>
    </source>
</evidence>
<evidence type="ECO:0000313" key="2">
    <source>
        <dbReference type="Proteomes" id="UP001162992"/>
    </source>
</evidence>
<dbReference type="EMBL" id="CM055092">
    <property type="protein sequence ID" value="KAJ7567722.1"/>
    <property type="molecule type" value="Genomic_DNA"/>
</dbReference>
<reference evidence="2" key="1">
    <citation type="journal article" date="2024" name="Proc. Natl. Acad. Sci. U.S.A.">
        <title>Extraordinary preservation of gene collinearity over three hundred million years revealed in homosporous lycophytes.</title>
        <authorList>
            <person name="Li C."/>
            <person name="Wickell D."/>
            <person name="Kuo L.Y."/>
            <person name="Chen X."/>
            <person name="Nie B."/>
            <person name="Liao X."/>
            <person name="Peng D."/>
            <person name="Ji J."/>
            <person name="Jenkins J."/>
            <person name="Williams M."/>
            <person name="Shu S."/>
            <person name="Plott C."/>
            <person name="Barry K."/>
            <person name="Rajasekar S."/>
            <person name="Grimwood J."/>
            <person name="Han X."/>
            <person name="Sun S."/>
            <person name="Hou Z."/>
            <person name="He W."/>
            <person name="Dai G."/>
            <person name="Sun C."/>
            <person name="Schmutz J."/>
            <person name="Leebens-Mack J.H."/>
            <person name="Li F.W."/>
            <person name="Wang L."/>
        </authorList>
    </citation>
    <scope>NUCLEOTIDE SEQUENCE [LARGE SCALE GENOMIC DNA]</scope>
    <source>
        <strain evidence="2">cv. PW_Plant_1</strain>
    </source>
</reference>
<sequence>MAEALIAIGSPVPESLYPTLAILLLSIGLFLTASFFIYEVTTSKFSRNVVHELVAGWLSSLFLGLGALFLLLSTGVYV</sequence>
<organism evidence="1 2">
    <name type="scientific">Diphasiastrum complanatum</name>
    <name type="common">Issler's clubmoss</name>
    <name type="synonym">Lycopodium complanatum</name>
    <dbReference type="NCBI Taxonomy" id="34168"/>
    <lineage>
        <taxon>Eukaryota</taxon>
        <taxon>Viridiplantae</taxon>
        <taxon>Streptophyta</taxon>
        <taxon>Embryophyta</taxon>
        <taxon>Tracheophyta</taxon>
        <taxon>Lycopodiopsida</taxon>
        <taxon>Lycopodiales</taxon>
        <taxon>Lycopodiaceae</taxon>
        <taxon>Lycopodioideae</taxon>
        <taxon>Diphasiastrum</taxon>
    </lineage>
</organism>
<accession>A0ACC2EMS4</accession>
<proteinExistence type="predicted"/>
<dbReference type="Proteomes" id="UP001162992">
    <property type="component" value="Chromosome 1"/>
</dbReference>
<keyword evidence="2" id="KW-1185">Reference proteome</keyword>
<name>A0ACC2EMS4_DIPCM</name>